<dbReference type="Proteomes" id="UP000184480">
    <property type="component" value="Unassembled WGS sequence"/>
</dbReference>
<accession>A0A1M4SNI4</accession>
<proteinExistence type="predicted"/>
<evidence type="ECO:0000313" key="1">
    <source>
        <dbReference type="EMBL" id="SHE33761.1"/>
    </source>
</evidence>
<name>A0A1M4SNI4_9BACT</name>
<dbReference type="AlphaFoldDB" id="A0A1M4SNI4"/>
<protein>
    <submittedName>
        <fullName evidence="1">Uncharacterized protein</fullName>
    </submittedName>
</protein>
<evidence type="ECO:0000313" key="2">
    <source>
        <dbReference type="Proteomes" id="UP000184480"/>
    </source>
</evidence>
<dbReference type="EMBL" id="FQUC01000001">
    <property type="protein sequence ID" value="SHE33761.1"/>
    <property type="molecule type" value="Genomic_DNA"/>
</dbReference>
<dbReference type="STRING" id="1346286.SAMN05444362_101110"/>
<gene>
    <name evidence="1" type="ORF">SAMN05444362_101110</name>
</gene>
<keyword evidence="2" id="KW-1185">Reference proteome</keyword>
<organism evidence="1 2">
    <name type="scientific">Dysgonomonas macrotermitis</name>
    <dbReference type="NCBI Taxonomy" id="1346286"/>
    <lineage>
        <taxon>Bacteria</taxon>
        <taxon>Pseudomonadati</taxon>
        <taxon>Bacteroidota</taxon>
        <taxon>Bacteroidia</taxon>
        <taxon>Bacteroidales</taxon>
        <taxon>Dysgonomonadaceae</taxon>
        <taxon>Dysgonomonas</taxon>
    </lineage>
</organism>
<reference evidence="2" key="1">
    <citation type="submission" date="2016-11" db="EMBL/GenBank/DDBJ databases">
        <authorList>
            <person name="Varghese N."/>
            <person name="Submissions S."/>
        </authorList>
    </citation>
    <scope>NUCLEOTIDE SEQUENCE [LARGE SCALE GENOMIC DNA]</scope>
    <source>
        <strain evidence="2">DSM 27370</strain>
    </source>
</reference>
<sequence length="36" mass="4263">MDTKLVSSTQIELSDFAKIRWKRNNNLNKSQEKEIP</sequence>